<name>A0A261TEB0_9BORD</name>
<accession>A0A261TEB0</accession>
<comment type="caution">
    <text evidence="1">The sequence shown here is derived from an EMBL/GenBank/DDBJ whole genome shotgun (WGS) entry which is preliminary data.</text>
</comment>
<organism evidence="1 2">
    <name type="scientific">Bordetella genomosp. 5</name>
    <dbReference type="NCBI Taxonomy" id="1395608"/>
    <lineage>
        <taxon>Bacteria</taxon>
        <taxon>Pseudomonadati</taxon>
        <taxon>Pseudomonadota</taxon>
        <taxon>Betaproteobacteria</taxon>
        <taxon>Burkholderiales</taxon>
        <taxon>Alcaligenaceae</taxon>
        <taxon>Bordetella</taxon>
    </lineage>
</organism>
<evidence type="ECO:0000313" key="1">
    <source>
        <dbReference type="EMBL" id="OZI47968.1"/>
    </source>
</evidence>
<sequence length="239" mass="25474">MTNPNSESLIALKDCTVLGASGFPFDTGTPVTIGFLGADVICTSGQQIAKFSLVEVLDIEITGPGTTVSGGGFLGGGFGVEGALQGMAIAGVLNALTTKKTTHTFLTITTNFGELHLHYGLMEPGALRIYLSGVFVHLRRMNAQWANARVQLISAQVAAGAIAAEDAEIYKSRVLSPAVWPDPYAEQKALARMEELAFQEAPKGRCPNCEKIIPLLSETCPFCRANFGEYAHWKVLPLT</sequence>
<proteinExistence type="predicted"/>
<gene>
    <name evidence="1" type="ORF">CAL25_16405</name>
</gene>
<reference evidence="1 2" key="1">
    <citation type="submission" date="2017-05" db="EMBL/GenBank/DDBJ databases">
        <title>Complete and WGS of Bordetella genogroups.</title>
        <authorList>
            <person name="Spilker T."/>
            <person name="LiPuma J."/>
        </authorList>
    </citation>
    <scope>NUCLEOTIDE SEQUENCE [LARGE SCALE GENOMIC DNA]</scope>
    <source>
        <strain evidence="1 2">AU10456</strain>
    </source>
</reference>
<dbReference type="AlphaFoldDB" id="A0A261TEB0"/>
<evidence type="ECO:0000313" key="2">
    <source>
        <dbReference type="Proteomes" id="UP000216913"/>
    </source>
</evidence>
<keyword evidence="2" id="KW-1185">Reference proteome</keyword>
<dbReference type="OrthoDB" id="8859466at2"/>
<dbReference type="RefSeq" id="WP_094801810.1">
    <property type="nucleotide sequence ID" value="NZ_NEVP01000010.1"/>
</dbReference>
<dbReference type="EMBL" id="NEVP01000010">
    <property type="protein sequence ID" value="OZI47968.1"/>
    <property type="molecule type" value="Genomic_DNA"/>
</dbReference>
<dbReference type="Proteomes" id="UP000216913">
    <property type="component" value="Unassembled WGS sequence"/>
</dbReference>
<protein>
    <submittedName>
        <fullName evidence="1">Uncharacterized protein</fullName>
    </submittedName>
</protein>